<feature type="transmembrane region" description="Helical" evidence="11">
    <location>
        <begin position="609"/>
        <end position="631"/>
    </location>
</feature>
<feature type="transmembrane region" description="Helical" evidence="11">
    <location>
        <begin position="637"/>
        <end position="654"/>
    </location>
</feature>
<keyword evidence="8 11" id="KW-0472">Membrane</keyword>
<gene>
    <name evidence="13" type="ORF">TTHERM_00125200</name>
</gene>
<protein>
    <submittedName>
        <fullName evidence="13">Transmembrane protein</fullName>
    </submittedName>
</protein>
<evidence type="ECO:0000313" key="13">
    <source>
        <dbReference type="EMBL" id="EAR95954.1"/>
    </source>
</evidence>
<evidence type="ECO:0000256" key="4">
    <source>
        <dbReference type="ARBA" id="ARBA00006627"/>
    </source>
</evidence>
<evidence type="ECO:0000256" key="12">
    <source>
        <dbReference type="SAM" id="SignalP"/>
    </source>
</evidence>
<dbReference type="RefSeq" id="XP_001016199.1">
    <property type="nucleotide sequence ID" value="XM_001016199.1"/>
</dbReference>
<evidence type="ECO:0000256" key="9">
    <source>
        <dbReference type="ARBA" id="ARBA00023242"/>
    </source>
</evidence>
<keyword evidence="6" id="KW-0256">Endoplasmic reticulum</keyword>
<evidence type="ECO:0000256" key="6">
    <source>
        <dbReference type="ARBA" id="ARBA00022824"/>
    </source>
</evidence>
<dbReference type="GeneID" id="7841047"/>
<dbReference type="GO" id="GO:0005637">
    <property type="term" value="C:nuclear inner membrane"/>
    <property type="evidence" value="ECO:0007669"/>
    <property type="project" value="TreeGrafter"/>
</dbReference>
<dbReference type="PANTHER" id="PTHR13416:SF2">
    <property type="entry name" value="TRANSMEMBRANE PROTEIN 43"/>
    <property type="match status" value="1"/>
</dbReference>
<feature type="region of interest" description="Disordered" evidence="10">
    <location>
        <begin position="311"/>
        <end position="348"/>
    </location>
</feature>
<reference evidence="14" key="1">
    <citation type="journal article" date="2006" name="PLoS Biol.">
        <title>Macronuclear genome sequence of the ciliate Tetrahymena thermophila, a model eukaryote.</title>
        <authorList>
            <person name="Eisen J.A."/>
            <person name="Coyne R.S."/>
            <person name="Wu M."/>
            <person name="Wu D."/>
            <person name="Thiagarajan M."/>
            <person name="Wortman J.R."/>
            <person name="Badger J.H."/>
            <person name="Ren Q."/>
            <person name="Amedeo P."/>
            <person name="Jones K.M."/>
            <person name="Tallon L.J."/>
            <person name="Delcher A.L."/>
            <person name="Salzberg S.L."/>
            <person name="Silva J.C."/>
            <person name="Haas B.J."/>
            <person name="Majoros W.H."/>
            <person name="Farzad M."/>
            <person name="Carlton J.M."/>
            <person name="Smith R.K. Jr."/>
            <person name="Garg J."/>
            <person name="Pearlman R.E."/>
            <person name="Karrer K.M."/>
            <person name="Sun L."/>
            <person name="Manning G."/>
            <person name="Elde N.C."/>
            <person name="Turkewitz A.P."/>
            <person name="Asai D.J."/>
            <person name="Wilkes D.E."/>
            <person name="Wang Y."/>
            <person name="Cai H."/>
            <person name="Collins K."/>
            <person name="Stewart B.A."/>
            <person name="Lee S.R."/>
            <person name="Wilamowska K."/>
            <person name="Weinberg Z."/>
            <person name="Ruzzo W.L."/>
            <person name="Wloga D."/>
            <person name="Gaertig J."/>
            <person name="Frankel J."/>
            <person name="Tsao C.-C."/>
            <person name="Gorovsky M.A."/>
            <person name="Keeling P.J."/>
            <person name="Waller R.F."/>
            <person name="Patron N.J."/>
            <person name="Cherry J.M."/>
            <person name="Stover N.A."/>
            <person name="Krieger C.J."/>
            <person name="del Toro C."/>
            <person name="Ryder H.F."/>
            <person name="Williamson S.C."/>
            <person name="Barbeau R.A."/>
            <person name="Hamilton E.P."/>
            <person name="Orias E."/>
        </authorList>
    </citation>
    <scope>NUCLEOTIDE SEQUENCE [LARGE SCALE GENOMIC DNA]</scope>
    <source>
        <strain evidence="14">SB210</strain>
    </source>
</reference>
<evidence type="ECO:0000313" key="14">
    <source>
        <dbReference type="Proteomes" id="UP000009168"/>
    </source>
</evidence>
<dbReference type="GO" id="GO:0071763">
    <property type="term" value="P:nuclear membrane organization"/>
    <property type="evidence" value="ECO:0007669"/>
    <property type="project" value="TreeGrafter"/>
</dbReference>
<evidence type="ECO:0000256" key="8">
    <source>
        <dbReference type="ARBA" id="ARBA00023136"/>
    </source>
</evidence>
<evidence type="ECO:0000256" key="2">
    <source>
        <dbReference type="ARBA" id="ARBA00004259"/>
    </source>
</evidence>
<comment type="similarity">
    <text evidence="4">Belongs to the TMEM43 family.</text>
</comment>
<feature type="transmembrane region" description="Helical" evidence="11">
    <location>
        <begin position="574"/>
        <end position="597"/>
    </location>
</feature>
<proteinExistence type="inferred from homology"/>
<name>I7LUS5_TETTS</name>
<dbReference type="InterPro" id="IPR012430">
    <property type="entry name" value="TMEM43_fam"/>
</dbReference>
<dbReference type="PANTHER" id="PTHR13416">
    <property type="match status" value="1"/>
</dbReference>
<feature type="chain" id="PRO_5003711794" evidence="12">
    <location>
        <begin position="17"/>
        <end position="659"/>
    </location>
</feature>
<keyword evidence="9" id="KW-0539">Nucleus</keyword>
<keyword evidence="5 11" id="KW-0812">Transmembrane</keyword>
<sequence>MKAIIFIFLLFVIGKCQENSKPSLTQQQQLQQENQYAQTKQKFLSIEKQKISDENSQNNLQQFKNNEQQIIKTTKLVEESSSDKEKEQSTSQKIEKEIEFSLLFIAGLLSAALGISFEWKNEVYYTRYLKLLDMIKNRCKTQDFAEGDLIFLSGKINYNYNLSDPLFNLNIEKAVKIKRSIYMVQYDEKNKTEDEYDENGNLKIRTIAKSPRANKNNYVKKWISYRVPILNFKDQDKIQKSQKYCKFIAESDTFLINKISLSLPNNSPNLAPINQPGTPKVGSSILNFSNATNNQNEGMNKSQKFRSSLKSLLPNSNTGVQQGSMTAPNATSQQKLFRQNSNQSNSHNTGKIMITDLSCFDDFAVQPFNYNLLTNNEKELITNKIEDLHRLKAAFEDQIFDTYVMFKDDEVIISRKQDFKMHLGDNKMQHDFVYADEISIIGKLGSNNTLIPYYTIEENNEDIELDDMDDENNSPLLRKRHKKIPLLDLKSNLLSTNNHQSQESGFMQSSNERIRYNNNESTCTYYFCYIPRLMKTIFAFDDKVYWAVDRVVKLDQFLQIKKEQFSKLVKICRYISLLFMFLGVYLSILPILNAFGIINAENLEKKSSFITQILVVLMLTISVFLSTAFPIYAAYRIHQGIILLVLSLGLLYLSRVISN</sequence>
<dbReference type="GO" id="GO:0005789">
    <property type="term" value="C:endoplasmic reticulum membrane"/>
    <property type="evidence" value="ECO:0007669"/>
    <property type="project" value="UniProtKB-SubCell"/>
</dbReference>
<dbReference type="InParanoid" id="I7LUS5"/>
<evidence type="ECO:0000256" key="10">
    <source>
        <dbReference type="SAM" id="MobiDB-lite"/>
    </source>
</evidence>
<evidence type="ECO:0000256" key="7">
    <source>
        <dbReference type="ARBA" id="ARBA00022989"/>
    </source>
</evidence>
<comment type="subcellular location">
    <subcellularLocation>
        <location evidence="1">Endomembrane system</location>
        <topology evidence="1">Multi-pass membrane protein</topology>
    </subcellularLocation>
    <subcellularLocation>
        <location evidence="3">Endoplasmic reticulum membrane</location>
    </subcellularLocation>
    <subcellularLocation>
        <location evidence="2">Nucleus envelope</location>
    </subcellularLocation>
</comment>
<accession>I7LUS5</accession>
<evidence type="ECO:0000256" key="3">
    <source>
        <dbReference type="ARBA" id="ARBA00004586"/>
    </source>
</evidence>
<keyword evidence="14" id="KW-1185">Reference proteome</keyword>
<dbReference type="EMBL" id="GG662699">
    <property type="protein sequence ID" value="EAR95954.1"/>
    <property type="molecule type" value="Genomic_DNA"/>
</dbReference>
<keyword evidence="12" id="KW-0732">Signal</keyword>
<evidence type="ECO:0000256" key="1">
    <source>
        <dbReference type="ARBA" id="ARBA00004127"/>
    </source>
</evidence>
<dbReference type="AlphaFoldDB" id="I7LUS5"/>
<keyword evidence="7 11" id="KW-1133">Transmembrane helix</keyword>
<evidence type="ECO:0000256" key="5">
    <source>
        <dbReference type="ARBA" id="ARBA00022692"/>
    </source>
</evidence>
<feature type="signal peptide" evidence="12">
    <location>
        <begin position="1"/>
        <end position="16"/>
    </location>
</feature>
<organism evidence="13 14">
    <name type="scientific">Tetrahymena thermophila (strain SB210)</name>
    <dbReference type="NCBI Taxonomy" id="312017"/>
    <lineage>
        <taxon>Eukaryota</taxon>
        <taxon>Sar</taxon>
        <taxon>Alveolata</taxon>
        <taxon>Ciliophora</taxon>
        <taxon>Intramacronucleata</taxon>
        <taxon>Oligohymenophorea</taxon>
        <taxon>Hymenostomatida</taxon>
        <taxon>Tetrahymenina</taxon>
        <taxon>Tetrahymenidae</taxon>
        <taxon>Tetrahymena</taxon>
    </lineage>
</organism>
<dbReference type="GO" id="GO:0006629">
    <property type="term" value="P:lipid metabolic process"/>
    <property type="evidence" value="ECO:0007669"/>
    <property type="project" value="TreeGrafter"/>
</dbReference>
<dbReference type="HOGENOM" id="CLU_416529_0_0_1"/>
<evidence type="ECO:0000256" key="11">
    <source>
        <dbReference type="SAM" id="Phobius"/>
    </source>
</evidence>
<dbReference type="Proteomes" id="UP000009168">
    <property type="component" value="Unassembled WGS sequence"/>
</dbReference>
<dbReference type="Pfam" id="PF07787">
    <property type="entry name" value="TMEM43"/>
    <property type="match status" value="1"/>
</dbReference>
<dbReference type="KEGG" id="tet:TTHERM_00125200"/>